<dbReference type="SUPFAM" id="SSF82861">
    <property type="entry name" value="Mechanosensitive channel protein MscS (YggB), transmembrane region"/>
    <property type="match status" value="1"/>
</dbReference>
<feature type="domain" description="Mechanosensitive ion channel transmembrane helices 2/3" evidence="13">
    <location>
        <begin position="593"/>
        <end position="634"/>
    </location>
</feature>
<dbReference type="InterPro" id="IPR010920">
    <property type="entry name" value="LSM_dom_sf"/>
</dbReference>
<feature type="transmembrane region" description="Helical" evidence="9">
    <location>
        <begin position="341"/>
        <end position="361"/>
    </location>
</feature>
<dbReference type="SUPFAM" id="SSF50182">
    <property type="entry name" value="Sm-like ribonucleoproteins"/>
    <property type="match status" value="1"/>
</dbReference>
<evidence type="ECO:0000256" key="1">
    <source>
        <dbReference type="ARBA" id="ARBA00004651"/>
    </source>
</evidence>
<evidence type="ECO:0000256" key="2">
    <source>
        <dbReference type="ARBA" id="ARBA00008017"/>
    </source>
</evidence>
<feature type="signal peptide" evidence="10">
    <location>
        <begin position="1"/>
        <end position="26"/>
    </location>
</feature>
<dbReference type="InterPro" id="IPR052702">
    <property type="entry name" value="MscS-like_channel"/>
</dbReference>
<feature type="transmembrane region" description="Helical" evidence="9">
    <location>
        <begin position="222"/>
        <end position="241"/>
    </location>
</feature>
<keyword evidence="3" id="KW-1003">Cell membrane</keyword>
<keyword evidence="10" id="KW-0732">Signal</keyword>
<evidence type="ECO:0000313" key="15">
    <source>
        <dbReference type="Proteomes" id="UP000324324"/>
    </source>
</evidence>
<reference evidence="14 15" key="1">
    <citation type="submission" date="2019-09" db="EMBL/GenBank/DDBJ databases">
        <title>Isolation of a novel species in the genus Cupriavidus from patients with sepsis using whole genome sequencing.</title>
        <authorList>
            <person name="Kweon O.J."/>
            <person name="Lee M.-K."/>
        </authorList>
    </citation>
    <scope>NUCLEOTIDE SEQUENCE [LARGE SCALE GENOMIC DNA]</scope>
    <source>
        <strain evidence="14 15">MKL-01</strain>
    </source>
</reference>
<accession>A0A5M8AB64</accession>
<dbReference type="Pfam" id="PF21088">
    <property type="entry name" value="MS_channel_1st"/>
    <property type="match status" value="1"/>
</dbReference>
<keyword evidence="4 9" id="KW-0812">Transmembrane</keyword>
<evidence type="ECO:0000259" key="13">
    <source>
        <dbReference type="Pfam" id="PF21088"/>
    </source>
</evidence>
<feature type="transmembrane region" description="Helical" evidence="9">
    <location>
        <begin position="262"/>
        <end position="283"/>
    </location>
</feature>
<dbReference type="SUPFAM" id="SSF82689">
    <property type="entry name" value="Mechanosensitive channel protein MscS (YggB), C-terminal domain"/>
    <property type="match status" value="1"/>
</dbReference>
<dbReference type="Proteomes" id="UP000324324">
    <property type="component" value="Unassembled WGS sequence"/>
</dbReference>
<dbReference type="InterPro" id="IPR011066">
    <property type="entry name" value="MscS_channel_C_sf"/>
</dbReference>
<feature type="compositionally biased region" description="Polar residues" evidence="8">
    <location>
        <begin position="65"/>
        <end position="76"/>
    </location>
</feature>
<feature type="transmembrane region" description="Helical" evidence="9">
    <location>
        <begin position="552"/>
        <end position="569"/>
    </location>
</feature>
<keyword evidence="6 9" id="KW-0472">Membrane</keyword>
<keyword evidence="7" id="KW-0175">Coiled coil</keyword>
<feature type="region of interest" description="Disordered" evidence="8">
    <location>
        <begin position="110"/>
        <end position="129"/>
    </location>
</feature>
<dbReference type="InterPro" id="IPR049142">
    <property type="entry name" value="MS_channel_1st"/>
</dbReference>
<evidence type="ECO:0000313" key="14">
    <source>
        <dbReference type="EMBL" id="KAA6119872.1"/>
    </source>
</evidence>
<evidence type="ECO:0000256" key="7">
    <source>
        <dbReference type="SAM" id="Coils"/>
    </source>
</evidence>
<dbReference type="Gene3D" id="2.30.30.60">
    <property type="match status" value="1"/>
</dbReference>
<feature type="coiled-coil region" evidence="7">
    <location>
        <begin position="130"/>
        <end position="157"/>
    </location>
</feature>
<feature type="transmembrane region" description="Helical" evidence="9">
    <location>
        <begin position="413"/>
        <end position="437"/>
    </location>
</feature>
<dbReference type="Pfam" id="PF00924">
    <property type="entry name" value="MS_channel_2nd"/>
    <property type="match status" value="1"/>
</dbReference>
<dbReference type="Pfam" id="PF12607">
    <property type="entry name" value="DUF3772"/>
    <property type="match status" value="1"/>
</dbReference>
<comment type="similarity">
    <text evidence="2">Belongs to the MscS (TC 1.A.23) family.</text>
</comment>
<organism evidence="14 15">
    <name type="scientific">Cupriavidus cauae</name>
    <dbReference type="NCBI Taxonomy" id="2608999"/>
    <lineage>
        <taxon>Bacteria</taxon>
        <taxon>Pseudomonadati</taxon>
        <taxon>Pseudomonadota</taxon>
        <taxon>Betaproteobacteria</taxon>
        <taxon>Burkholderiales</taxon>
        <taxon>Burkholderiaceae</taxon>
        <taxon>Cupriavidus</taxon>
    </lineage>
</organism>
<name>A0A5M8AB64_9BURK</name>
<evidence type="ECO:0000256" key="5">
    <source>
        <dbReference type="ARBA" id="ARBA00022989"/>
    </source>
</evidence>
<feature type="transmembrane region" description="Helical" evidence="9">
    <location>
        <begin position="373"/>
        <end position="392"/>
    </location>
</feature>
<dbReference type="GO" id="GO:0005886">
    <property type="term" value="C:plasma membrane"/>
    <property type="evidence" value="ECO:0007669"/>
    <property type="project" value="UniProtKB-SubCell"/>
</dbReference>
<evidence type="ECO:0000259" key="12">
    <source>
        <dbReference type="Pfam" id="PF12607"/>
    </source>
</evidence>
<dbReference type="PANTHER" id="PTHR30347">
    <property type="entry name" value="POTASSIUM CHANNEL RELATED"/>
    <property type="match status" value="1"/>
</dbReference>
<feature type="chain" id="PRO_5024283105" evidence="10">
    <location>
        <begin position="27"/>
        <end position="809"/>
    </location>
</feature>
<protein>
    <submittedName>
        <fullName evidence="14">Mechanosensitive ion channel family protein</fullName>
    </submittedName>
</protein>
<feature type="transmembrane region" description="Helical" evidence="9">
    <location>
        <begin position="303"/>
        <end position="321"/>
    </location>
</feature>
<proteinExistence type="inferred from homology"/>
<feature type="transmembrane region" description="Helical" evidence="9">
    <location>
        <begin position="618"/>
        <end position="637"/>
    </location>
</feature>
<evidence type="ECO:0000256" key="3">
    <source>
        <dbReference type="ARBA" id="ARBA00022475"/>
    </source>
</evidence>
<dbReference type="EMBL" id="VWRN01000048">
    <property type="protein sequence ID" value="KAA6119872.1"/>
    <property type="molecule type" value="Genomic_DNA"/>
</dbReference>
<comment type="caution">
    <text evidence="14">The sequence shown here is derived from an EMBL/GenBank/DDBJ whole genome shotgun (WGS) entry which is preliminary data.</text>
</comment>
<feature type="region of interest" description="Disordered" evidence="8">
    <location>
        <begin position="56"/>
        <end position="76"/>
    </location>
</feature>
<dbReference type="InterPro" id="IPR023408">
    <property type="entry name" value="MscS_beta-dom_sf"/>
</dbReference>
<dbReference type="PANTHER" id="PTHR30347:SF9">
    <property type="entry name" value="MINICONDUCTANCE MECHANOSENSITIVE CHANNEL MSCM"/>
    <property type="match status" value="1"/>
</dbReference>
<feature type="transmembrane region" description="Helical" evidence="9">
    <location>
        <begin position="589"/>
        <end position="612"/>
    </location>
</feature>
<feature type="domain" description="Mechanosensitive ion channel MscS" evidence="11">
    <location>
        <begin position="636"/>
        <end position="701"/>
    </location>
</feature>
<dbReference type="Gene3D" id="1.10.287.1260">
    <property type="match status" value="1"/>
</dbReference>
<evidence type="ECO:0000256" key="6">
    <source>
        <dbReference type="ARBA" id="ARBA00023136"/>
    </source>
</evidence>
<dbReference type="InterPro" id="IPR011014">
    <property type="entry name" value="MscS_channel_TM-2"/>
</dbReference>
<keyword evidence="5 9" id="KW-1133">Transmembrane helix</keyword>
<gene>
    <name evidence="14" type="ORF">F1599_18405</name>
</gene>
<dbReference type="GO" id="GO:0008381">
    <property type="term" value="F:mechanosensitive monoatomic ion channel activity"/>
    <property type="evidence" value="ECO:0007669"/>
    <property type="project" value="UniProtKB-ARBA"/>
</dbReference>
<comment type="subcellular location">
    <subcellularLocation>
        <location evidence="1">Cell membrane</location>
        <topology evidence="1">Multi-pass membrane protein</topology>
    </subcellularLocation>
</comment>
<evidence type="ECO:0000256" key="10">
    <source>
        <dbReference type="SAM" id="SignalP"/>
    </source>
</evidence>
<sequence length="809" mass="87398">MRRFPGMAFSLLLIVFLHLLPAAAPAAFGADEPSQTADKPAAPFSAAAASAELKRLQTEQDRIKQQASKDTTGNQLTELDDAVHRLLADVDTLTGTLVAERAKVQAQIDLLGPPPADGSASEAPAVARQRADLNGRAKALDEQLKKAEEDKESLGNLADQIGKLQRGHLKDQVALRSNSILSGDFWMPAFDPSPQDRQRFESLRSLVTPMAKQAWDADHRTGTVMLLALAFAIWSLGRRLIERGMAWVCLHRLPEHRLRRSALALSTALATVLTTALAVRIVLFAFTRDYELSEPMRDLADELIKLTMTSALIAGLGRALLCTRHPTWRLPSLHDDIARALRPFPIVLAGLLLLAGTVEQLNRTIDTSVQVTLFGRGLVSLVVTLTIGAGLLRANRVRAALVAAGERPGSGSTLTGIVLAGLTATIVVTLVALVTGYITFARFLTYEIVWFDIVLCSLYLLTKLTRDACESLFSVHYSSGRIIKQLFGLGDSHLDQVSTVLSGLGSSLLLLLAVIALLTGGFGTTPKDLLDSLLMVLGGERLRAMNIMPERILNAVIATGVGVYILRSVRRWLDADLLPKTGMEPGMRASLVTLFSNIGYVLLVLMTLSLLGVRWDNLAWIVSALSVGIGFGLQEIVKNFISGLILLTERPVKVGDMVNIGGVEGDIRRISVRATEIQLGDRSTMIVPNSQLISQSVRNVTMNNSTLGVASLTLTFPLNIDPEEVRDMLLAAYADNQAILDHPAPSVTFSQLAPNGITLTVTGFVSSPRIAGGTKSDLLFDILKRLRAAEIPLTHPQTLRLVNSEVLAA</sequence>
<dbReference type="Gene3D" id="3.30.70.100">
    <property type="match status" value="1"/>
</dbReference>
<evidence type="ECO:0000256" key="9">
    <source>
        <dbReference type="SAM" id="Phobius"/>
    </source>
</evidence>
<feature type="transmembrane region" description="Helical" evidence="9">
    <location>
        <begin position="500"/>
        <end position="522"/>
    </location>
</feature>
<dbReference type="InterPro" id="IPR022249">
    <property type="entry name" value="DUF3772"/>
</dbReference>
<evidence type="ECO:0000256" key="4">
    <source>
        <dbReference type="ARBA" id="ARBA00022692"/>
    </source>
</evidence>
<keyword evidence="15" id="KW-1185">Reference proteome</keyword>
<dbReference type="RefSeq" id="WP_150084074.1">
    <property type="nucleotide sequence ID" value="NZ_VWRN01000048.1"/>
</dbReference>
<dbReference type="InterPro" id="IPR006685">
    <property type="entry name" value="MscS_channel_2nd"/>
</dbReference>
<evidence type="ECO:0000259" key="11">
    <source>
        <dbReference type="Pfam" id="PF00924"/>
    </source>
</evidence>
<feature type="domain" description="DUF3772" evidence="12">
    <location>
        <begin position="144"/>
        <end position="203"/>
    </location>
</feature>
<evidence type="ECO:0000256" key="8">
    <source>
        <dbReference type="SAM" id="MobiDB-lite"/>
    </source>
</evidence>
<dbReference type="AlphaFoldDB" id="A0A5M8AB64"/>